<feature type="domain" description="N-end aminoacyl transferase N-terminal" evidence="5">
    <location>
        <begin position="17"/>
        <end position="87"/>
    </location>
</feature>
<comment type="catalytic activity">
    <reaction evidence="4">
        <text>N-terminal L-aspartyl-[protein] + L-leucyl-tRNA(Leu) = N-terminal L-leucyl-L-aspartyl-[protein] + tRNA(Leu) + H(+)</text>
        <dbReference type="Rhea" id="RHEA:50420"/>
        <dbReference type="Rhea" id="RHEA-COMP:9613"/>
        <dbReference type="Rhea" id="RHEA-COMP:9622"/>
        <dbReference type="Rhea" id="RHEA-COMP:12669"/>
        <dbReference type="Rhea" id="RHEA-COMP:12674"/>
        <dbReference type="ChEBI" id="CHEBI:15378"/>
        <dbReference type="ChEBI" id="CHEBI:64720"/>
        <dbReference type="ChEBI" id="CHEBI:78442"/>
        <dbReference type="ChEBI" id="CHEBI:78494"/>
        <dbReference type="ChEBI" id="CHEBI:133042"/>
        <dbReference type="EC" id="2.3.2.29"/>
    </reaction>
</comment>
<comment type="similarity">
    <text evidence="4">Belongs to the R-transferase family. Bpt subfamily.</text>
</comment>
<reference evidence="7 8" key="1">
    <citation type="submission" date="2022-11" db="EMBL/GenBank/DDBJ databases">
        <title>Genome sequencing of Acetobacter type strain.</title>
        <authorList>
            <person name="Heo J."/>
            <person name="Lee D."/>
            <person name="Han B.-H."/>
            <person name="Hong S.-B."/>
            <person name="Kwon S.-W."/>
        </authorList>
    </citation>
    <scope>NUCLEOTIDE SEQUENCE [LARGE SCALE GENOMIC DNA]</scope>
    <source>
        <strain evidence="7 8">KACC 21251</strain>
    </source>
</reference>
<evidence type="ECO:0000256" key="2">
    <source>
        <dbReference type="ARBA" id="ARBA00022679"/>
    </source>
</evidence>
<evidence type="ECO:0000256" key="3">
    <source>
        <dbReference type="ARBA" id="ARBA00023315"/>
    </source>
</evidence>
<dbReference type="Proteomes" id="UP001526446">
    <property type="component" value="Unassembled WGS sequence"/>
</dbReference>
<dbReference type="NCBIfam" id="NF002346">
    <property type="entry name" value="PRK01305.2-3"/>
    <property type="match status" value="1"/>
</dbReference>
<dbReference type="RefSeq" id="WP_166121375.1">
    <property type="nucleotide sequence ID" value="NZ_JAPIUX010000004.1"/>
</dbReference>
<comment type="catalytic activity">
    <reaction evidence="4">
        <text>N-terminal L-glutamyl-[protein] + L-leucyl-tRNA(Leu) = N-terminal L-leucyl-L-glutamyl-[protein] + tRNA(Leu) + H(+)</text>
        <dbReference type="Rhea" id="RHEA:50412"/>
        <dbReference type="Rhea" id="RHEA-COMP:9613"/>
        <dbReference type="Rhea" id="RHEA-COMP:9622"/>
        <dbReference type="Rhea" id="RHEA-COMP:12664"/>
        <dbReference type="Rhea" id="RHEA-COMP:12668"/>
        <dbReference type="ChEBI" id="CHEBI:15378"/>
        <dbReference type="ChEBI" id="CHEBI:64721"/>
        <dbReference type="ChEBI" id="CHEBI:78442"/>
        <dbReference type="ChEBI" id="CHEBI:78494"/>
        <dbReference type="ChEBI" id="CHEBI:133041"/>
        <dbReference type="EC" id="2.3.2.29"/>
    </reaction>
</comment>
<dbReference type="Pfam" id="PF04377">
    <property type="entry name" value="ATE_C"/>
    <property type="match status" value="1"/>
</dbReference>
<evidence type="ECO:0000256" key="4">
    <source>
        <dbReference type="HAMAP-Rule" id="MF_00689"/>
    </source>
</evidence>
<dbReference type="InterPro" id="IPR007471">
    <property type="entry name" value="N-end_Aminoacyl_Trfase_N"/>
</dbReference>
<comment type="caution">
    <text evidence="7">The sequence shown here is derived from an EMBL/GenBank/DDBJ whole genome shotgun (WGS) entry which is preliminary data.</text>
</comment>
<keyword evidence="1 4" id="KW-0963">Cytoplasm</keyword>
<dbReference type="EMBL" id="JAPIUX010000004">
    <property type="protein sequence ID" value="MCX2561026.1"/>
    <property type="molecule type" value="Genomic_DNA"/>
</dbReference>
<dbReference type="HAMAP" id="MF_00689">
    <property type="entry name" value="Bpt"/>
    <property type="match status" value="1"/>
</dbReference>
<dbReference type="InterPro" id="IPR030700">
    <property type="entry name" value="N-end_Aminoacyl_Trfase"/>
</dbReference>
<sequence>MASTLRQSQFFYTTAPQPCPYLPGQLERKVIADLAVPHADALHNRLSRAGFRRSHTLAYAPVCATCSACIPIRIPVNRFEPDRTQRRTLRHNADLRAQCLPPVATPEHYALFSRYQAARHTEGDMATMTADDYRSMVEDTPVESMLFEFRTEAGELMIVSLIDRLEDGLSAVYSFYEPDLPRRSLGSLAVLFLIQETARLGLPYLYLGYWIQESRKMSYKSGFRPAEILTHGVWHALEAPRPPDEAGGGVIPPPL</sequence>
<keyword evidence="3 4" id="KW-0012">Acyltransferase</keyword>
<proteinExistence type="inferred from homology"/>
<dbReference type="NCBIfam" id="NF002341">
    <property type="entry name" value="PRK01305.1-1"/>
    <property type="match status" value="1"/>
</dbReference>
<accession>A0ABT3Q6X1</accession>
<comment type="subcellular location">
    <subcellularLocation>
        <location evidence="4">Cytoplasm</location>
    </subcellularLocation>
</comment>
<evidence type="ECO:0000313" key="8">
    <source>
        <dbReference type="Proteomes" id="UP001526446"/>
    </source>
</evidence>
<evidence type="ECO:0000259" key="5">
    <source>
        <dbReference type="Pfam" id="PF04376"/>
    </source>
</evidence>
<organism evidence="7 8">
    <name type="scientific">Acetobacter farinalis</name>
    <dbReference type="NCBI Taxonomy" id="1260984"/>
    <lineage>
        <taxon>Bacteria</taxon>
        <taxon>Pseudomonadati</taxon>
        <taxon>Pseudomonadota</taxon>
        <taxon>Alphaproteobacteria</taxon>
        <taxon>Acetobacterales</taxon>
        <taxon>Acetobacteraceae</taxon>
        <taxon>Acetobacter</taxon>
    </lineage>
</organism>
<dbReference type="PANTHER" id="PTHR21367">
    <property type="entry name" value="ARGININE-TRNA-PROTEIN TRANSFERASE 1"/>
    <property type="match status" value="1"/>
</dbReference>
<dbReference type="InterPro" id="IPR007472">
    <property type="entry name" value="N-end_Aminoacyl_Trfase_C"/>
</dbReference>
<dbReference type="PIRSF" id="PIRSF037208">
    <property type="entry name" value="ATE_pro_prd"/>
    <property type="match status" value="1"/>
</dbReference>
<evidence type="ECO:0000256" key="1">
    <source>
        <dbReference type="ARBA" id="ARBA00022490"/>
    </source>
</evidence>
<comment type="function">
    <text evidence="4">Functions in the N-end rule pathway of protein degradation where it conjugates Leu from its aminoacyl-tRNA to the N-termini of proteins containing an N-terminal aspartate or glutamate.</text>
</comment>
<dbReference type="NCBIfam" id="NF002342">
    <property type="entry name" value="PRK01305.1-3"/>
    <property type="match status" value="1"/>
</dbReference>
<dbReference type="InterPro" id="IPR016181">
    <property type="entry name" value="Acyl_CoA_acyltransferase"/>
</dbReference>
<evidence type="ECO:0000313" key="7">
    <source>
        <dbReference type="EMBL" id="MCX2561026.1"/>
    </source>
</evidence>
<dbReference type="InterPro" id="IPR017138">
    <property type="entry name" value="Asp_Glu_LeuTrfase"/>
</dbReference>
<dbReference type="NCBIfam" id="NF002343">
    <property type="entry name" value="PRK01305.1-4"/>
    <property type="match status" value="1"/>
</dbReference>
<protein>
    <recommendedName>
        <fullName evidence="4">Aspartate/glutamate leucyltransferase</fullName>
        <ecNumber evidence="4">2.3.2.29</ecNumber>
    </recommendedName>
</protein>
<dbReference type="EC" id="2.3.2.29" evidence="4"/>
<dbReference type="GO" id="GO:0004057">
    <property type="term" value="F:arginyl-tRNA--protein transferase activity"/>
    <property type="evidence" value="ECO:0007669"/>
    <property type="project" value="UniProtKB-EC"/>
</dbReference>
<keyword evidence="2 4" id="KW-0808">Transferase</keyword>
<keyword evidence="8" id="KW-1185">Reference proteome</keyword>
<gene>
    <name evidence="4" type="primary">bpt</name>
    <name evidence="7" type="ORF">OQ252_06390</name>
</gene>
<dbReference type="Pfam" id="PF04376">
    <property type="entry name" value="ATE_N"/>
    <property type="match status" value="1"/>
</dbReference>
<feature type="domain" description="N-end rule aminoacyl transferase C-terminal" evidence="6">
    <location>
        <begin position="107"/>
        <end position="229"/>
    </location>
</feature>
<evidence type="ECO:0000259" key="6">
    <source>
        <dbReference type="Pfam" id="PF04377"/>
    </source>
</evidence>
<name>A0ABT3Q6X1_9PROT</name>
<dbReference type="SUPFAM" id="SSF55729">
    <property type="entry name" value="Acyl-CoA N-acyltransferases (Nat)"/>
    <property type="match status" value="1"/>
</dbReference>
<dbReference type="PANTHER" id="PTHR21367:SF1">
    <property type="entry name" value="ARGINYL-TRNA--PROTEIN TRANSFERASE 1"/>
    <property type="match status" value="1"/>
</dbReference>